<name>A0A9Q5N635_SANBA</name>
<dbReference type="EMBL" id="LNZH02000168">
    <property type="protein sequence ID" value="OCB88907.1"/>
    <property type="molecule type" value="Genomic_DNA"/>
</dbReference>
<reference evidence="1" key="1">
    <citation type="submission" date="2016-06" db="EMBL/GenBank/DDBJ databases">
        <title>Draft Genome sequence of the fungus Inonotus baumii.</title>
        <authorList>
            <person name="Zhu H."/>
            <person name="Lin W."/>
        </authorList>
    </citation>
    <scope>NUCLEOTIDE SEQUENCE</scope>
    <source>
        <strain evidence="1">821</strain>
    </source>
</reference>
<comment type="caution">
    <text evidence="1">The sequence shown here is derived from an EMBL/GenBank/DDBJ whole genome shotgun (WGS) entry which is preliminary data.</text>
</comment>
<protein>
    <submittedName>
        <fullName evidence="1">Uncharacterized protein</fullName>
    </submittedName>
</protein>
<dbReference type="OrthoDB" id="3270336at2759"/>
<dbReference type="Proteomes" id="UP000757232">
    <property type="component" value="Unassembled WGS sequence"/>
</dbReference>
<evidence type="ECO:0000313" key="1">
    <source>
        <dbReference type="EMBL" id="OCB88907.1"/>
    </source>
</evidence>
<evidence type="ECO:0000313" key="2">
    <source>
        <dbReference type="Proteomes" id="UP000757232"/>
    </source>
</evidence>
<gene>
    <name evidence="1" type="ORF">A7U60_g4003</name>
</gene>
<dbReference type="AlphaFoldDB" id="A0A9Q5N635"/>
<keyword evidence="2" id="KW-1185">Reference proteome</keyword>
<sequence>MATYLIALVPDWKKIAKDARIPEEWLEGLEKSPIANFDIKEGRVGAFIDFSESTAELRNLPRLIQKHIPFWIFWGDGTTYRPPLQDKFEIGITELFRPSSDEVRLAKESTRLTKTFFNIDLPDYSTSWDLDCDYAPKSASQTESPKNLSSLSCRAVNPENATVAEPPSRFIESHVLPIEPYSRYVPCKPGQVEKESRQLPSESPEQFWARQHSEDEAKLSNMTEAERKRLKNERDGYRITKKSRVYHWEKFSWGYVRRRVGREEFEDYSRYPLTQMHDKPFSPYPDSDDSCDYPKLQRPVKHIDHLQLPREDRKLDKQTPVSVPEEDGEILESDYVPVYADGPSPDEIVVITKRFQEAMKGRYTIRPEVKVRELADVALDKMLYYRYGLLLRNVHSIIPAKDGVDEAIAERAWATTRGILYDAELSTDSFSLQEMLGITHFVSLLLENSPLPATVIDVHPQNFDLPVAQEMRSLSSTLHLQKCTLDRVVYLLRLDDSGSIVALEEPSLVVEVLRRGVDSLRNGRFDMTSLVRLFAHRGSPFRTLCFVKEPSIRLQPPLWELGYRTLDEEPGAYTYAQYEKLLQTFMRQPQSRSAFGLGGPVWHTITEVHGLGDIVTRPSEDVSSFGRSFTLVNGDILWEDFLTESELLFLCGTYKVRKGFVSALFFLQYNVLTEDALGSNDMLYSWWPSPKQWETATSNVRYWSPGNERWFMTRLHDIRNGRATWVHMPKWPQKLKTNKKTKCLMEKNRSSCETFLEHTAH</sequence>
<accession>A0A9Q5N635</accession>
<proteinExistence type="predicted"/>
<organism evidence="1 2">
    <name type="scientific">Sanghuangporus baumii</name>
    <name type="common">Phellinus baumii</name>
    <dbReference type="NCBI Taxonomy" id="108892"/>
    <lineage>
        <taxon>Eukaryota</taxon>
        <taxon>Fungi</taxon>
        <taxon>Dikarya</taxon>
        <taxon>Basidiomycota</taxon>
        <taxon>Agaricomycotina</taxon>
        <taxon>Agaricomycetes</taxon>
        <taxon>Hymenochaetales</taxon>
        <taxon>Hymenochaetaceae</taxon>
        <taxon>Sanghuangporus</taxon>
    </lineage>
</organism>